<dbReference type="AlphaFoldDB" id="A0A183B9M6"/>
<dbReference type="EMBL" id="UZAN01062280">
    <property type="protein sequence ID" value="VDP93183.1"/>
    <property type="molecule type" value="Genomic_DNA"/>
</dbReference>
<name>A0A183B9M6_9TREM</name>
<proteinExistence type="predicted"/>
<dbReference type="OrthoDB" id="6242354at2759"/>
<dbReference type="WBParaSite" id="ECPE_0001595101-mRNA-1">
    <property type="protein sequence ID" value="ECPE_0001595101-mRNA-1"/>
    <property type="gene ID" value="ECPE_0001595101"/>
</dbReference>
<keyword evidence="3" id="KW-1185">Reference proteome</keyword>
<dbReference type="InterPro" id="IPR055510">
    <property type="entry name" value="DUF7083"/>
</dbReference>
<sequence length="128" mass="15082">MLNTPEQIQEILKHQQAQFEAADPRMMETMLQRLSSHPNPARPVKQSTSIDAVAADITEFVYDPDAGTTFHSLLKRWEDVFRFEFADGDDRWKVRLLLQKLETKEQDRYTDTVMPKSPRHFTFEEKIQ</sequence>
<evidence type="ECO:0000259" key="1">
    <source>
        <dbReference type="Pfam" id="PF23309"/>
    </source>
</evidence>
<protein>
    <recommendedName>
        <fullName evidence="1">DUF7083 domain-containing protein</fullName>
    </recommendedName>
</protein>
<reference evidence="4" key="1">
    <citation type="submission" date="2016-06" db="UniProtKB">
        <authorList>
            <consortium name="WormBaseParasite"/>
        </authorList>
    </citation>
    <scope>IDENTIFICATION</scope>
</reference>
<organism evidence="4">
    <name type="scientific">Echinostoma caproni</name>
    <dbReference type="NCBI Taxonomy" id="27848"/>
    <lineage>
        <taxon>Eukaryota</taxon>
        <taxon>Metazoa</taxon>
        <taxon>Spiralia</taxon>
        <taxon>Lophotrochozoa</taxon>
        <taxon>Platyhelminthes</taxon>
        <taxon>Trematoda</taxon>
        <taxon>Digenea</taxon>
        <taxon>Plagiorchiida</taxon>
        <taxon>Echinostomata</taxon>
        <taxon>Echinostomatoidea</taxon>
        <taxon>Echinostomatidae</taxon>
        <taxon>Echinostoma</taxon>
    </lineage>
</organism>
<reference evidence="2 3" key="2">
    <citation type="submission" date="2018-11" db="EMBL/GenBank/DDBJ databases">
        <authorList>
            <consortium name="Pathogen Informatics"/>
        </authorList>
    </citation>
    <scope>NUCLEOTIDE SEQUENCE [LARGE SCALE GENOMIC DNA]</scope>
    <source>
        <strain evidence="2 3">Egypt</strain>
    </source>
</reference>
<dbReference type="Pfam" id="PF23309">
    <property type="entry name" value="DUF7083"/>
    <property type="match status" value="1"/>
</dbReference>
<dbReference type="Proteomes" id="UP000272942">
    <property type="component" value="Unassembled WGS sequence"/>
</dbReference>
<feature type="domain" description="DUF7083" evidence="1">
    <location>
        <begin position="51"/>
        <end position="127"/>
    </location>
</feature>
<accession>A0A183B9M6</accession>
<gene>
    <name evidence="2" type="ORF">ECPE_LOCUS15911</name>
</gene>
<evidence type="ECO:0000313" key="2">
    <source>
        <dbReference type="EMBL" id="VDP93183.1"/>
    </source>
</evidence>
<evidence type="ECO:0000313" key="3">
    <source>
        <dbReference type="Proteomes" id="UP000272942"/>
    </source>
</evidence>
<evidence type="ECO:0000313" key="4">
    <source>
        <dbReference type="WBParaSite" id="ECPE_0001595101-mRNA-1"/>
    </source>
</evidence>